<reference evidence="12" key="1">
    <citation type="submission" date="2016-10" db="EMBL/GenBank/DDBJ databases">
        <authorList>
            <person name="Varghese N."/>
            <person name="Submissions S."/>
        </authorList>
    </citation>
    <scope>NUCLEOTIDE SEQUENCE [LARGE SCALE GENOMIC DNA]</scope>
    <source>
        <strain evidence="12">P18</strain>
    </source>
</reference>
<evidence type="ECO:0000256" key="2">
    <source>
        <dbReference type="ARBA" id="ARBA00022801"/>
    </source>
</evidence>
<name>A0A1I5SFN2_9FIRM</name>
<dbReference type="InterPro" id="IPR050386">
    <property type="entry name" value="Glycosyl_hydrolase_5"/>
</dbReference>
<feature type="compositionally biased region" description="Low complexity" evidence="8">
    <location>
        <begin position="53"/>
        <end position="81"/>
    </location>
</feature>
<keyword evidence="12" id="KW-1185">Reference proteome</keyword>
<keyword evidence="4" id="KW-0119">Carbohydrate metabolism</keyword>
<dbReference type="PANTHER" id="PTHR31297">
    <property type="entry name" value="GLUCAN ENDO-1,6-BETA-GLUCOSIDASE B"/>
    <property type="match status" value="1"/>
</dbReference>
<evidence type="ECO:0000313" key="12">
    <source>
        <dbReference type="Proteomes" id="UP000182624"/>
    </source>
</evidence>
<proteinExistence type="inferred from homology"/>
<comment type="similarity">
    <text evidence="7">Belongs to the glycosyl hydrolase 5 (cellulase A) family.</text>
</comment>
<feature type="domain" description="Glycoside hydrolase family 5" evidence="10">
    <location>
        <begin position="120"/>
        <end position="402"/>
    </location>
</feature>
<dbReference type="InterPro" id="IPR001547">
    <property type="entry name" value="Glyco_hydro_5"/>
</dbReference>
<evidence type="ECO:0000256" key="9">
    <source>
        <dbReference type="SAM" id="SignalP"/>
    </source>
</evidence>
<dbReference type="PROSITE" id="PS51257">
    <property type="entry name" value="PROKAR_LIPOPROTEIN"/>
    <property type="match status" value="1"/>
</dbReference>
<dbReference type="RefSeq" id="WP_083413413.1">
    <property type="nucleotide sequence ID" value="NZ_FOXO01000006.1"/>
</dbReference>
<keyword evidence="1 9" id="KW-0732">Signal</keyword>
<dbReference type="PROSITE" id="PS00659">
    <property type="entry name" value="GLYCOSYL_HYDROL_F5"/>
    <property type="match status" value="1"/>
</dbReference>
<keyword evidence="2 7" id="KW-0378">Hydrolase</keyword>
<evidence type="ECO:0000256" key="3">
    <source>
        <dbReference type="ARBA" id="ARBA00023001"/>
    </source>
</evidence>
<protein>
    <submittedName>
        <fullName evidence="11">Endoglucanase</fullName>
    </submittedName>
</protein>
<accession>A0A1I5SFN2</accession>
<dbReference type="GO" id="GO:0030245">
    <property type="term" value="P:cellulose catabolic process"/>
    <property type="evidence" value="ECO:0007669"/>
    <property type="project" value="UniProtKB-KW"/>
</dbReference>
<dbReference type="EMBL" id="FOXO01000006">
    <property type="protein sequence ID" value="SFP69543.1"/>
    <property type="molecule type" value="Genomic_DNA"/>
</dbReference>
<keyword evidence="6" id="KW-0624">Polysaccharide degradation</keyword>
<dbReference type="AlphaFoldDB" id="A0A1I5SFN2"/>
<evidence type="ECO:0000256" key="6">
    <source>
        <dbReference type="ARBA" id="ARBA00023326"/>
    </source>
</evidence>
<evidence type="ECO:0000256" key="7">
    <source>
        <dbReference type="RuleBase" id="RU361153"/>
    </source>
</evidence>
<dbReference type="Gene3D" id="3.20.20.80">
    <property type="entry name" value="Glycosidases"/>
    <property type="match status" value="1"/>
</dbReference>
<dbReference type="PANTHER" id="PTHR31297:SF17">
    <property type="entry name" value="ENDOGLUCANASE"/>
    <property type="match status" value="1"/>
</dbReference>
<evidence type="ECO:0000256" key="8">
    <source>
        <dbReference type="SAM" id="MobiDB-lite"/>
    </source>
</evidence>
<dbReference type="Proteomes" id="UP000182624">
    <property type="component" value="Unassembled WGS sequence"/>
</dbReference>
<evidence type="ECO:0000256" key="1">
    <source>
        <dbReference type="ARBA" id="ARBA00022729"/>
    </source>
</evidence>
<dbReference type="SUPFAM" id="SSF51445">
    <property type="entry name" value="(Trans)glycosidases"/>
    <property type="match status" value="1"/>
</dbReference>
<keyword evidence="5 7" id="KW-0326">Glycosidase</keyword>
<evidence type="ECO:0000256" key="4">
    <source>
        <dbReference type="ARBA" id="ARBA00023277"/>
    </source>
</evidence>
<dbReference type="InterPro" id="IPR017853">
    <property type="entry name" value="GH"/>
</dbReference>
<organism evidence="11 12">
    <name type="scientific">Butyrivibrio proteoclasticus</name>
    <dbReference type="NCBI Taxonomy" id="43305"/>
    <lineage>
        <taxon>Bacteria</taxon>
        <taxon>Bacillati</taxon>
        <taxon>Bacillota</taxon>
        <taxon>Clostridia</taxon>
        <taxon>Lachnospirales</taxon>
        <taxon>Lachnospiraceae</taxon>
        <taxon>Butyrivibrio</taxon>
    </lineage>
</organism>
<dbReference type="GO" id="GO:0008422">
    <property type="term" value="F:beta-glucosidase activity"/>
    <property type="evidence" value="ECO:0007669"/>
    <property type="project" value="TreeGrafter"/>
</dbReference>
<evidence type="ECO:0000256" key="5">
    <source>
        <dbReference type="ARBA" id="ARBA00023295"/>
    </source>
</evidence>
<gene>
    <name evidence="11" type="ORF">SAMN04487928_10654</name>
</gene>
<evidence type="ECO:0000259" key="10">
    <source>
        <dbReference type="Pfam" id="PF00150"/>
    </source>
</evidence>
<dbReference type="OrthoDB" id="9800955at2"/>
<sequence>MKRKKLLTLPLILALLTGCGAPAAQPASENADSEVASNGAETATEQASEESSDAAASTTEASANAANDTSAEASSESTADDVTSKPEPAKDKYDMRDITPTDLVAEMKTGWNLGNTFDSFGTSGVEAETYWGNPKTTKEMIDAVNEKGFDCIRIPVTWADHLGAAPDYTIDEAWFDRVEEVVNYALDDNMYVIINSHHEEEWRIPDDAHIDAVDEEVKAIWVQIANRFEKYGDHLIFEGLNEPRVKGGTNEWSGGTGEGRKCLDRLNQTFVDAVRSTGGNNEKRLVLITSFASSHVIPTIGSMKIPEDDHLAVSIHAYTPYDFTYSASGNSYDTWDGSHKGDIAGVMQDLQRIFGAKGIPVLLTEYGAEDKNGNSKEVCNWVTEYLTRAKKAGIPCFWWDNGLFESGNEHFAIFNRNDCSWYREDVADAIMAVYNEEK</sequence>
<feature type="compositionally biased region" description="Basic and acidic residues" evidence="8">
    <location>
        <begin position="82"/>
        <end position="96"/>
    </location>
</feature>
<dbReference type="GO" id="GO:0005576">
    <property type="term" value="C:extracellular region"/>
    <property type="evidence" value="ECO:0007669"/>
    <property type="project" value="TreeGrafter"/>
</dbReference>
<dbReference type="GO" id="GO:0009986">
    <property type="term" value="C:cell surface"/>
    <property type="evidence" value="ECO:0007669"/>
    <property type="project" value="TreeGrafter"/>
</dbReference>
<dbReference type="InterPro" id="IPR018087">
    <property type="entry name" value="Glyco_hydro_5_CS"/>
</dbReference>
<evidence type="ECO:0000313" key="11">
    <source>
        <dbReference type="EMBL" id="SFP69543.1"/>
    </source>
</evidence>
<feature type="chain" id="PRO_5010371431" evidence="9">
    <location>
        <begin position="24"/>
        <end position="438"/>
    </location>
</feature>
<keyword evidence="3" id="KW-0136">Cellulose degradation</keyword>
<dbReference type="Pfam" id="PF00150">
    <property type="entry name" value="Cellulase"/>
    <property type="match status" value="1"/>
</dbReference>
<feature type="signal peptide" evidence="9">
    <location>
        <begin position="1"/>
        <end position="23"/>
    </location>
</feature>
<feature type="region of interest" description="Disordered" evidence="8">
    <location>
        <begin position="22"/>
        <end position="96"/>
    </location>
</feature>